<dbReference type="Ensembl" id="ENSEBUT00000024505.1">
    <property type="protein sequence ID" value="ENSEBUP00000023929.1"/>
    <property type="gene ID" value="ENSEBUG00000014742.1"/>
</dbReference>
<dbReference type="OMA" id="GRCEPNI"/>
<keyword evidence="6" id="KW-1185">Reference proteome</keyword>
<evidence type="ECO:0000313" key="5">
    <source>
        <dbReference type="Ensembl" id="ENSEBUP00000023929.1"/>
    </source>
</evidence>
<dbReference type="Gene3D" id="3.30.2140.20">
    <property type="match status" value="1"/>
</dbReference>
<evidence type="ECO:0000256" key="2">
    <source>
        <dbReference type="ARBA" id="ARBA00012701"/>
    </source>
</evidence>
<evidence type="ECO:0000313" key="6">
    <source>
        <dbReference type="Proteomes" id="UP000694388"/>
    </source>
</evidence>
<reference evidence="5" key="2">
    <citation type="submission" date="2025-09" db="UniProtKB">
        <authorList>
            <consortium name="Ensembl"/>
        </authorList>
    </citation>
    <scope>IDENTIFICATION</scope>
</reference>
<reference evidence="5" key="1">
    <citation type="submission" date="2025-08" db="UniProtKB">
        <authorList>
            <consortium name="Ensembl"/>
        </authorList>
    </citation>
    <scope>IDENTIFICATION</scope>
</reference>
<proteinExistence type="inferred from homology"/>
<evidence type="ECO:0000256" key="3">
    <source>
        <dbReference type="ARBA" id="ARBA00023315"/>
    </source>
</evidence>
<name>A0A8C4R2B7_EPTBU</name>
<dbReference type="PANTHER" id="PTHR11786">
    <property type="entry name" value="N-HYDROXYARYLAMINE O-ACETYLTRANSFERASE"/>
    <property type="match status" value="1"/>
</dbReference>
<dbReference type="AlphaFoldDB" id="A0A8C4R2B7"/>
<accession>A0A8C4R2B7</accession>
<dbReference type="Proteomes" id="UP000694388">
    <property type="component" value="Unplaced"/>
</dbReference>
<dbReference type="EC" id="2.3.1.5" evidence="2"/>
<keyword evidence="4" id="KW-0808">Transferase</keyword>
<sequence>MSKNPDKLDVMAYLERINYKGRCEPNIDCLHQLHAAHLTSVPFENLSIHCGEDIVLDLPLVYDKVVRRHRGGFCYELNKLFAWLLEQLGFSVILISASVYGPPGHHMLLLVTLSSGRRVLVDVGIGCGFRLPIFLENGITDAQVNGTFRLRLDSGKWVMEQLNFIGLDSDYIFEEIYGFDLTEKCWRDFSAMSIFQQVSPTTLCCCKSYCSMHLPDGAITYMGRRIISTIYENGKARKTTRQIPEEEIPVFLKDTFGFTLTNKLVPKDEPVQLPPASTPVLS</sequence>
<protein>
    <recommendedName>
        <fullName evidence="2">arylamine N-acetyltransferase</fullName>
        <ecNumber evidence="2">2.3.1.5</ecNumber>
    </recommendedName>
</protein>
<dbReference type="InterPro" id="IPR053710">
    <property type="entry name" value="Arylamine_NAT_domain_sf"/>
</dbReference>
<dbReference type="PANTHER" id="PTHR11786:SF3">
    <property type="entry name" value="ARYLAMINE N-ACETYLTRANSFERASE"/>
    <property type="match status" value="1"/>
</dbReference>
<dbReference type="SUPFAM" id="SSF54001">
    <property type="entry name" value="Cysteine proteinases"/>
    <property type="match status" value="1"/>
</dbReference>
<organism evidence="5 6">
    <name type="scientific">Eptatretus burgeri</name>
    <name type="common">Inshore hagfish</name>
    <dbReference type="NCBI Taxonomy" id="7764"/>
    <lineage>
        <taxon>Eukaryota</taxon>
        <taxon>Metazoa</taxon>
        <taxon>Chordata</taxon>
        <taxon>Craniata</taxon>
        <taxon>Vertebrata</taxon>
        <taxon>Cyclostomata</taxon>
        <taxon>Myxini</taxon>
        <taxon>Myxiniformes</taxon>
        <taxon>Myxinidae</taxon>
        <taxon>Eptatretinae</taxon>
        <taxon>Eptatretus</taxon>
    </lineage>
</organism>
<dbReference type="GO" id="GO:0004060">
    <property type="term" value="F:arylamine N-acetyltransferase activity"/>
    <property type="evidence" value="ECO:0007669"/>
    <property type="project" value="UniProtKB-EC"/>
</dbReference>
<dbReference type="InterPro" id="IPR001447">
    <property type="entry name" value="Arylamine_N-AcTrfase"/>
</dbReference>
<keyword evidence="3 4" id="KW-0012">Acyltransferase</keyword>
<evidence type="ECO:0000256" key="4">
    <source>
        <dbReference type="RuleBase" id="RU003452"/>
    </source>
</evidence>
<dbReference type="GeneTree" id="ENSGT00390000012054"/>
<comment type="similarity">
    <text evidence="1 4">Belongs to the arylamine N-acetyltransferase family.</text>
</comment>
<dbReference type="InterPro" id="IPR038765">
    <property type="entry name" value="Papain-like_cys_pep_sf"/>
</dbReference>
<dbReference type="PRINTS" id="PR01543">
    <property type="entry name" value="ANATRNSFRASE"/>
</dbReference>
<dbReference type="Pfam" id="PF00797">
    <property type="entry name" value="Acetyltransf_2"/>
    <property type="match status" value="1"/>
</dbReference>
<evidence type="ECO:0000256" key="1">
    <source>
        <dbReference type="ARBA" id="ARBA00006547"/>
    </source>
</evidence>